<sequence length="108" mass="12578">HRASTQVQQENSGVPCFKQLTINHVKQTLKVQTAAEINHANIHSLKINSAKLNPYDASMDFSTGWWVELSRRHWCFFNRLLPQITLFLRATRDIPKYSLPKPIEMQVF</sequence>
<reference evidence="1" key="1">
    <citation type="submission" date="2016-07" db="EMBL/GenBank/DDBJ databases">
        <title>Salivary Glands transcriptome analysis on engorged females of Ornithodoros brasiliensis (Acari:Argasidae).</title>
        <authorList>
            <person name="Simons S.M."/>
            <person name="Carvalho E."/>
            <person name="Junqueira-de-Azevedo I."/>
            <person name="Ho P.L."/>
            <person name="Giovanni D."/>
            <person name="Mendonca R."/>
            <person name="Onofrio V."/>
            <person name="Landulfo G."/>
            <person name="Ramirez D."/>
            <person name="Barros-Battesti D."/>
        </authorList>
    </citation>
    <scope>NUCLEOTIDE SEQUENCE</scope>
    <source>
        <strain evidence="1">Female</strain>
        <tissue evidence="1">Salivary gland</tissue>
    </source>
</reference>
<protein>
    <submittedName>
        <fullName evidence="1">Uncharacterized protein</fullName>
    </submittedName>
</protein>
<proteinExistence type="predicted"/>
<dbReference type="AlphaFoldDB" id="A0A1D2AJ22"/>
<name>A0A1D2AJ22_ORNBR</name>
<accession>A0A1D2AJ22</accession>
<evidence type="ECO:0000313" key="1">
    <source>
        <dbReference type="EMBL" id="JAT79170.1"/>
    </source>
</evidence>
<dbReference type="EMBL" id="GETE01000314">
    <property type="protein sequence ID" value="JAT79170.1"/>
    <property type="molecule type" value="Transcribed_RNA"/>
</dbReference>
<organism evidence="1">
    <name type="scientific">Ornithodoros brasiliensis</name>
    <name type="common">Mouro tick</name>
    <dbReference type="NCBI Taxonomy" id="888526"/>
    <lineage>
        <taxon>Eukaryota</taxon>
        <taxon>Metazoa</taxon>
        <taxon>Ecdysozoa</taxon>
        <taxon>Arthropoda</taxon>
        <taxon>Chelicerata</taxon>
        <taxon>Arachnida</taxon>
        <taxon>Acari</taxon>
        <taxon>Parasitiformes</taxon>
        <taxon>Ixodida</taxon>
        <taxon>Ixodoidea</taxon>
        <taxon>Argasidae</taxon>
        <taxon>Ornithodorinae</taxon>
        <taxon>Ornithodoros</taxon>
    </lineage>
</organism>
<feature type="non-terminal residue" evidence="1">
    <location>
        <position position="1"/>
    </location>
</feature>